<evidence type="ECO:0000259" key="12">
    <source>
        <dbReference type="Pfam" id="PF03717"/>
    </source>
</evidence>
<evidence type="ECO:0000256" key="1">
    <source>
        <dbReference type="ARBA" id="ARBA00001526"/>
    </source>
</evidence>
<evidence type="ECO:0000256" key="10">
    <source>
        <dbReference type="SAM" id="MobiDB-lite"/>
    </source>
</evidence>
<evidence type="ECO:0000313" key="14">
    <source>
        <dbReference type="Proteomes" id="UP000779507"/>
    </source>
</evidence>
<feature type="compositionally biased region" description="Pro residues" evidence="10">
    <location>
        <begin position="617"/>
        <end position="626"/>
    </location>
</feature>
<dbReference type="Gene3D" id="3.40.710.10">
    <property type="entry name" value="DD-peptidase/beta-lactamase superfamily"/>
    <property type="match status" value="1"/>
</dbReference>
<dbReference type="InterPro" id="IPR005311">
    <property type="entry name" value="PBP_dimer"/>
</dbReference>
<evidence type="ECO:0000256" key="2">
    <source>
        <dbReference type="ARBA" id="ARBA00004370"/>
    </source>
</evidence>
<evidence type="ECO:0000256" key="8">
    <source>
        <dbReference type="ARBA" id="ARBA00023136"/>
    </source>
</evidence>
<evidence type="ECO:0000259" key="11">
    <source>
        <dbReference type="Pfam" id="PF00905"/>
    </source>
</evidence>
<keyword evidence="5" id="KW-0645">Protease</keyword>
<keyword evidence="9" id="KW-0046">Antibiotic resistance</keyword>
<feature type="domain" description="Penicillin-binding protein transpeptidase" evidence="11">
    <location>
        <begin position="251"/>
        <end position="578"/>
    </location>
</feature>
<dbReference type="RefSeq" id="WP_173808925.1">
    <property type="nucleotide sequence ID" value="NZ_JABSNP010000003.1"/>
</dbReference>
<dbReference type="Proteomes" id="UP000779507">
    <property type="component" value="Unassembled WGS sequence"/>
</dbReference>
<organism evidence="13 14">
    <name type="scientific">Hymenobacter caeli</name>
    <dbReference type="NCBI Taxonomy" id="2735894"/>
    <lineage>
        <taxon>Bacteria</taxon>
        <taxon>Pseudomonadati</taxon>
        <taxon>Bacteroidota</taxon>
        <taxon>Cytophagia</taxon>
        <taxon>Cytophagales</taxon>
        <taxon>Hymenobacteraceae</taxon>
        <taxon>Hymenobacter</taxon>
    </lineage>
</organism>
<dbReference type="PROSITE" id="PS51257">
    <property type="entry name" value="PROKAR_LIPOPROTEIN"/>
    <property type="match status" value="1"/>
</dbReference>
<dbReference type="InterPro" id="IPR036138">
    <property type="entry name" value="PBP_dimer_sf"/>
</dbReference>
<name>A0ABX2FMW8_9BACT</name>
<keyword evidence="6" id="KW-0732">Signal</keyword>
<dbReference type="SUPFAM" id="SSF56601">
    <property type="entry name" value="beta-lactamase/transpeptidase-like"/>
    <property type="match status" value="1"/>
</dbReference>
<dbReference type="Pfam" id="PF00905">
    <property type="entry name" value="Transpeptidase"/>
    <property type="match status" value="1"/>
</dbReference>
<comment type="catalytic activity">
    <reaction evidence="1">
        <text>a beta-lactam + H2O = a substituted beta-amino acid</text>
        <dbReference type="Rhea" id="RHEA:20401"/>
        <dbReference type="ChEBI" id="CHEBI:15377"/>
        <dbReference type="ChEBI" id="CHEBI:35627"/>
        <dbReference type="ChEBI" id="CHEBI:140347"/>
        <dbReference type="EC" id="3.5.2.6"/>
    </reaction>
</comment>
<keyword evidence="5" id="KW-0121">Carboxypeptidase</keyword>
<evidence type="ECO:0000256" key="6">
    <source>
        <dbReference type="ARBA" id="ARBA00022729"/>
    </source>
</evidence>
<proteinExistence type="inferred from homology"/>
<dbReference type="PANTHER" id="PTHR30627">
    <property type="entry name" value="PEPTIDOGLYCAN D,D-TRANSPEPTIDASE"/>
    <property type="match status" value="1"/>
</dbReference>
<comment type="caution">
    <text evidence="13">The sequence shown here is derived from an EMBL/GenBank/DDBJ whole genome shotgun (WGS) entry which is preliminary data.</text>
</comment>
<keyword evidence="14" id="KW-1185">Reference proteome</keyword>
<dbReference type="EC" id="3.5.2.6" evidence="4"/>
<keyword evidence="8" id="KW-0472">Membrane</keyword>
<dbReference type="PANTHER" id="PTHR30627:SF6">
    <property type="entry name" value="BETA-LACTAMASE YBXI-RELATED"/>
    <property type="match status" value="1"/>
</dbReference>
<comment type="subcellular location">
    <subcellularLocation>
        <location evidence="2">Membrane</location>
    </subcellularLocation>
</comment>
<dbReference type="InterPro" id="IPR012338">
    <property type="entry name" value="Beta-lactam/transpept-like"/>
</dbReference>
<keyword evidence="7" id="KW-0378">Hydrolase</keyword>
<evidence type="ECO:0000313" key="13">
    <source>
        <dbReference type="EMBL" id="NRT18183.1"/>
    </source>
</evidence>
<feature type="compositionally biased region" description="Low complexity" evidence="10">
    <location>
        <begin position="627"/>
        <end position="636"/>
    </location>
</feature>
<reference evidence="13 14" key="1">
    <citation type="submission" date="2020-05" db="EMBL/GenBank/DDBJ databases">
        <title>Genomic Encyclopedia of Type Strains, Phase IV (KMG-V): Genome sequencing to study the core and pangenomes of soil and plant-associated prokaryotes.</title>
        <authorList>
            <person name="Whitman W."/>
        </authorList>
    </citation>
    <scope>NUCLEOTIDE SEQUENCE [LARGE SCALE GENOMIC DNA]</scope>
    <source>
        <strain evidence="13 14">9A</strain>
    </source>
</reference>
<evidence type="ECO:0000256" key="5">
    <source>
        <dbReference type="ARBA" id="ARBA00022645"/>
    </source>
</evidence>
<evidence type="ECO:0000256" key="4">
    <source>
        <dbReference type="ARBA" id="ARBA00012865"/>
    </source>
</evidence>
<dbReference type="Gene3D" id="3.90.1310.10">
    <property type="entry name" value="Penicillin-binding protein 2a (Domain 2)"/>
    <property type="match status" value="1"/>
</dbReference>
<evidence type="ECO:0000256" key="3">
    <source>
        <dbReference type="ARBA" id="ARBA00007898"/>
    </source>
</evidence>
<protein>
    <recommendedName>
        <fullName evidence="4">beta-lactamase</fullName>
        <ecNumber evidence="4">3.5.2.6</ecNumber>
    </recommendedName>
</protein>
<accession>A0ABX2FMW8</accession>
<dbReference type="InterPro" id="IPR001460">
    <property type="entry name" value="PCN-bd_Tpept"/>
</dbReference>
<feature type="region of interest" description="Disordered" evidence="10">
    <location>
        <begin position="608"/>
        <end position="636"/>
    </location>
</feature>
<dbReference type="EMBL" id="JABSNP010000003">
    <property type="protein sequence ID" value="NRT18183.1"/>
    <property type="molecule type" value="Genomic_DNA"/>
</dbReference>
<dbReference type="SUPFAM" id="SSF56519">
    <property type="entry name" value="Penicillin binding protein dimerisation domain"/>
    <property type="match status" value="1"/>
</dbReference>
<comment type="similarity">
    <text evidence="3">Belongs to the class-D beta-lactamase family.</text>
</comment>
<evidence type="ECO:0000256" key="9">
    <source>
        <dbReference type="ARBA" id="ARBA00023251"/>
    </source>
</evidence>
<feature type="domain" description="Penicillin-binding protein dimerisation" evidence="12">
    <location>
        <begin position="50"/>
        <end position="212"/>
    </location>
</feature>
<dbReference type="Pfam" id="PF03717">
    <property type="entry name" value="PBP_dimer"/>
    <property type="match status" value="1"/>
</dbReference>
<dbReference type="InterPro" id="IPR050515">
    <property type="entry name" value="Beta-lactam/transpept"/>
</dbReference>
<sequence length="636" mass="69082">MAEKNWLITVCGWLGLVGLGLGACSSPSGPAADKPAEAYLRRREITAPPTRRGRILDRHDSVLVDTRLNYLLNVTLRPGLDSATSVALNHLLGWPDSTLARRLGEALPYAGARPRGPVQLVLTAAEADSVRRHLPEWPQLALAEAVRRTYTVRSAAPVLGYLAANAQPFINQTIRYRRGRFYRLRNGGVETYYNGLLTGHRGYLHPLVDAAGGRHGRWAPDTAFQDGQDLHLALDAKLQAYAESLLGGRKGYLVALDPRTGEILCSVSAPTYAPAALTGPDQAGRRRQLLQDEDLPLLNRPAVLANPPGSVFKLVNAAIALQLGAITPGTSFACDQSLITCVHDHPRARSLTMGLQYSCNPFFYQTMRALIDHVPDSLAADTVAARHANLATWQRYAQSFGLDTLLGVDLPREQAGFLPTPAYYDKARGTRNWRFRSIYSLSIGQGEINLTGLQMANMVAIIANRGWYYTPHFVRGVGTGGPLPRFLVRHHTLVDSANLEALVPGMVAVVQRGGTASASSLADVGIAVAGKTGTVQNDEGDDHATFVAFAPAHHPKIAVAVYLENAGFGATEAAPCAALVIEKYLRGHISSPRRKRWERRMKYRGQAYEREHRLGRKPPPPAPPALQVPVVAPEGQ</sequence>
<evidence type="ECO:0000256" key="7">
    <source>
        <dbReference type="ARBA" id="ARBA00022801"/>
    </source>
</evidence>
<gene>
    <name evidence="13" type="ORF">HNP98_000994</name>
</gene>